<feature type="region of interest" description="Disordered" evidence="1">
    <location>
        <begin position="132"/>
        <end position="157"/>
    </location>
</feature>
<evidence type="ECO:0000313" key="3">
    <source>
        <dbReference type="Proteomes" id="UP000000311"/>
    </source>
</evidence>
<sequence>MGPTEQAVAVTVLCGDVTRRRHAFDPTASRVYGRRWRPRRTSSSSASSNSDIVPACHTHARDSRTTASDCSCSWLLAASTREEPSRVEPGERACVTSLHLDRERILAARRPFKSTASPGIMHRINIPCLTSEKERSQLGAKEGIERDKGGEVAHDVDQDASLKQVYASFAQ</sequence>
<dbReference type="Proteomes" id="UP000000311">
    <property type="component" value="Unassembled WGS sequence"/>
</dbReference>
<organism evidence="3">
    <name type="scientific">Camponotus floridanus</name>
    <name type="common">Florida carpenter ant</name>
    <dbReference type="NCBI Taxonomy" id="104421"/>
    <lineage>
        <taxon>Eukaryota</taxon>
        <taxon>Metazoa</taxon>
        <taxon>Ecdysozoa</taxon>
        <taxon>Arthropoda</taxon>
        <taxon>Hexapoda</taxon>
        <taxon>Insecta</taxon>
        <taxon>Pterygota</taxon>
        <taxon>Neoptera</taxon>
        <taxon>Endopterygota</taxon>
        <taxon>Hymenoptera</taxon>
        <taxon>Apocrita</taxon>
        <taxon>Aculeata</taxon>
        <taxon>Formicoidea</taxon>
        <taxon>Formicidae</taxon>
        <taxon>Formicinae</taxon>
        <taxon>Camponotus</taxon>
    </lineage>
</organism>
<reference evidence="2 3" key="1">
    <citation type="journal article" date="2010" name="Science">
        <title>Genomic comparison of the ants Camponotus floridanus and Harpegnathos saltator.</title>
        <authorList>
            <person name="Bonasio R."/>
            <person name="Zhang G."/>
            <person name="Ye C."/>
            <person name="Mutti N.S."/>
            <person name="Fang X."/>
            <person name="Qin N."/>
            <person name="Donahue G."/>
            <person name="Yang P."/>
            <person name="Li Q."/>
            <person name="Li C."/>
            <person name="Zhang P."/>
            <person name="Huang Z."/>
            <person name="Berger S.L."/>
            <person name="Reinberg D."/>
            <person name="Wang J."/>
            <person name="Liebig J."/>
        </authorList>
    </citation>
    <scope>NUCLEOTIDE SEQUENCE [LARGE SCALE GENOMIC DNA]</scope>
    <source>
        <strain evidence="3">C129</strain>
    </source>
</reference>
<evidence type="ECO:0000313" key="2">
    <source>
        <dbReference type="EMBL" id="EFN66571.1"/>
    </source>
</evidence>
<evidence type="ECO:0000256" key="1">
    <source>
        <dbReference type="SAM" id="MobiDB-lite"/>
    </source>
</evidence>
<dbReference type="AlphaFoldDB" id="E2AIY2"/>
<gene>
    <name evidence="2" type="ORF">EAG_15569</name>
</gene>
<name>E2AIY2_CAMFO</name>
<protein>
    <submittedName>
        <fullName evidence="2">Uncharacterized protein</fullName>
    </submittedName>
</protein>
<dbReference type="EMBL" id="GL439921">
    <property type="protein sequence ID" value="EFN66571.1"/>
    <property type="molecule type" value="Genomic_DNA"/>
</dbReference>
<proteinExistence type="predicted"/>
<dbReference type="InParanoid" id="E2AIY2"/>
<accession>E2AIY2</accession>
<keyword evidence="3" id="KW-1185">Reference proteome</keyword>